<organism evidence="4 5">
    <name type="scientific">Adlercreutzia shanghongiae</name>
    <dbReference type="NCBI Taxonomy" id="3111773"/>
    <lineage>
        <taxon>Bacteria</taxon>
        <taxon>Bacillati</taxon>
        <taxon>Actinomycetota</taxon>
        <taxon>Coriobacteriia</taxon>
        <taxon>Eggerthellales</taxon>
        <taxon>Eggerthellaceae</taxon>
        <taxon>Adlercreutzia</taxon>
    </lineage>
</organism>
<dbReference type="Gene3D" id="3.90.550.10">
    <property type="entry name" value="Spore Coat Polysaccharide Biosynthesis Protein SpsA, Chain A"/>
    <property type="match status" value="1"/>
</dbReference>
<dbReference type="InterPro" id="IPR001173">
    <property type="entry name" value="Glyco_trans_2-like"/>
</dbReference>
<keyword evidence="5" id="KW-1185">Reference proteome</keyword>
<feature type="domain" description="Glycosyltransferase 2-like" evidence="3">
    <location>
        <begin position="28"/>
        <end position="183"/>
    </location>
</feature>
<keyword evidence="2" id="KW-0472">Membrane</keyword>
<dbReference type="CDD" id="cd04179">
    <property type="entry name" value="DPM_DPG-synthase_like"/>
    <property type="match status" value="1"/>
</dbReference>
<dbReference type="PANTHER" id="PTHR48090:SF7">
    <property type="entry name" value="RFBJ PROTEIN"/>
    <property type="match status" value="1"/>
</dbReference>
<feature type="transmembrane region" description="Helical" evidence="2">
    <location>
        <begin position="252"/>
        <end position="273"/>
    </location>
</feature>
<protein>
    <submittedName>
        <fullName evidence="4">Glycosyltransferase family 2 protein</fullName>
    </submittedName>
</protein>
<comment type="similarity">
    <text evidence="1">Belongs to the glycosyltransferase 2 family.</text>
</comment>
<dbReference type="EMBL" id="JAYMFH010000003">
    <property type="protein sequence ID" value="MEC4294528.1"/>
    <property type="molecule type" value="Genomic_DNA"/>
</dbReference>
<sequence>MTDIATISNATATRAAVDAACRGEGVAVLVPCYNEAVTIAKVVDDFRAALPEATVYVYDNNSTDDTAAIAAAHGAVVRRETRQGKGNVVRSMFRDIDAEYYLMVDGDDTYPAEAATLLLAPLAADEADMTVGDRISNGAYGKENERPFHNFGNNLVRRLIRLIYGYAFEDVMTGYRAFSRAFVKTMPVMSGGFQIETEISIWAVDRRWRVADVPIDYRDRPAGSESKLSTFTDGALVLAAIASLFRDYKPMAFFGWMGVLLALVGLAFGVPVIGEYLDTGFVSKLPSAVLAVALMLIAALSWTAGLILDTVAKSHRRQWEMSVYRVMEADAER</sequence>
<gene>
    <name evidence="4" type="ORF">VJ920_04325</name>
</gene>
<evidence type="ECO:0000313" key="5">
    <source>
        <dbReference type="Proteomes" id="UP001343724"/>
    </source>
</evidence>
<reference evidence="4 5" key="1">
    <citation type="submission" date="2024-01" db="EMBL/GenBank/DDBJ databases">
        <title>novel species in genus Adlercreutzia.</title>
        <authorList>
            <person name="Liu X."/>
        </authorList>
    </citation>
    <scope>NUCLEOTIDE SEQUENCE [LARGE SCALE GENOMIC DNA]</scope>
    <source>
        <strain evidence="4 5">R22</strain>
    </source>
</reference>
<dbReference type="Proteomes" id="UP001343724">
    <property type="component" value="Unassembled WGS sequence"/>
</dbReference>
<feature type="transmembrane region" description="Helical" evidence="2">
    <location>
        <begin position="285"/>
        <end position="308"/>
    </location>
</feature>
<name>A0ABU6IXG2_9ACTN</name>
<evidence type="ECO:0000256" key="1">
    <source>
        <dbReference type="ARBA" id="ARBA00006739"/>
    </source>
</evidence>
<dbReference type="Pfam" id="PF00535">
    <property type="entry name" value="Glycos_transf_2"/>
    <property type="match status" value="1"/>
</dbReference>
<accession>A0ABU6IXG2</accession>
<evidence type="ECO:0000259" key="3">
    <source>
        <dbReference type="Pfam" id="PF00535"/>
    </source>
</evidence>
<evidence type="ECO:0000313" key="4">
    <source>
        <dbReference type="EMBL" id="MEC4294528.1"/>
    </source>
</evidence>
<dbReference type="PANTHER" id="PTHR48090">
    <property type="entry name" value="UNDECAPRENYL-PHOSPHATE 4-DEOXY-4-FORMAMIDO-L-ARABINOSE TRANSFERASE-RELATED"/>
    <property type="match status" value="1"/>
</dbReference>
<keyword evidence="2" id="KW-1133">Transmembrane helix</keyword>
<dbReference type="SUPFAM" id="SSF53448">
    <property type="entry name" value="Nucleotide-diphospho-sugar transferases"/>
    <property type="match status" value="1"/>
</dbReference>
<proteinExistence type="inferred from homology"/>
<keyword evidence="2" id="KW-0812">Transmembrane</keyword>
<dbReference type="InterPro" id="IPR050256">
    <property type="entry name" value="Glycosyltransferase_2"/>
</dbReference>
<dbReference type="InterPro" id="IPR029044">
    <property type="entry name" value="Nucleotide-diphossugar_trans"/>
</dbReference>
<evidence type="ECO:0000256" key="2">
    <source>
        <dbReference type="SAM" id="Phobius"/>
    </source>
</evidence>
<comment type="caution">
    <text evidence="4">The sequence shown here is derived from an EMBL/GenBank/DDBJ whole genome shotgun (WGS) entry which is preliminary data.</text>
</comment>